<dbReference type="AlphaFoldDB" id="A0AAE0BQ31"/>
<sequence length="212" mass="23993">MTQGNREDYYASRPRALEFKPVWRNGTYMMNGRGGFLPEDYAWQCDIRSDNCVHFGGMQRLPGGDTLAVCGFGTPSEPPSPDLGITWMMQILAPNCSVKWELVNPFPLQIQGIQNASSVPTYVQSYLSMASGGSRAWYGLFYAHIYAPSYRGLRSYLEKGYTYGSEENCRAYTEKHISAGKFNYTKEEMMKFLAPALKHNQLTAWPDTNDDN</sequence>
<comment type="caution">
    <text evidence="1">The sequence shown here is derived from an EMBL/GenBank/DDBJ whole genome shotgun (WGS) entry which is preliminary data.</text>
</comment>
<keyword evidence="2" id="KW-1185">Reference proteome</keyword>
<protein>
    <submittedName>
        <fullName evidence="1">Uncharacterized protein</fullName>
    </submittedName>
</protein>
<evidence type="ECO:0000313" key="1">
    <source>
        <dbReference type="EMBL" id="KAK3240063.1"/>
    </source>
</evidence>
<accession>A0AAE0BQ31</accession>
<dbReference type="EMBL" id="LGRX02033749">
    <property type="protein sequence ID" value="KAK3240063.1"/>
    <property type="molecule type" value="Genomic_DNA"/>
</dbReference>
<evidence type="ECO:0000313" key="2">
    <source>
        <dbReference type="Proteomes" id="UP001190700"/>
    </source>
</evidence>
<reference evidence="1 2" key="1">
    <citation type="journal article" date="2015" name="Genome Biol. Evol.">
        <title>Comparative Genomics of a Bacterivorous Green Alga Reveals Evolutionary Causalities and Consequences of Phago-Mixotrophic Mode of Nutrition.</title>
        <authorList>
            <person name="Burns J.A."/>
            <person name="Paasch A."/>
            <person name="Narechania A."/>
            <person name="Kim E."/>
        </authorList>
    </citation>
    <scope>NUCLEOTIDE SEQUENCE [LARGE SCALE GENOMIC DNA]</scope>
    <source>
        <strain evidence="1 2">PLY_AMNH</strain>
    </source>
</reference>
<organism evidence="1 2">
    <name type="scientific">Cymbomonas tetramitiformis</name>
    <dbReference type="NCBI Taxonomy" id="36881"/>
    <lineage>
        <taxon>Eukaryota</taxon>
        <taxon>Viridiplantae</taxon>
        <taxon>Chlorophyta</taxon>
        <taxon>Pyramimonadophyceae</taxon>
        <taxon>Pyramimonadales</taxon>
        <taxon>Pyramimonadaceae</taxon>
        <taxon>Cymbomonas</taxon>
    </lineage>
</organism>
<dbReference type="Proteomes" id="UP001190700">
    <property type="component" value="Unassembled WGS sequence"/>
</dbReference>
<gene>
    <name evidence="1" type="ORF">CYMTET_50069</name>
</gene>
<name>A0AAE0BQ31_9CHLO</name>
<proteinExistence type="predicted"/>